<dbReference type="GeneID" id="113205680"/>
<dbReference type="OrthoDB" id="8194093at2759"/>
<reference evidence="3" key="1">
    <citation type="submission" date="2025-08" db="UniProtKB">
        <authorList>
            <consortium name="RefSeq"/>
        </authorList>
    </citation>
    <scope>IDENTIFICATION</scope>
    <source>
        <tissue evidence="3">Whole organism</tissue>
    </source>
</reference>
<feature type="signal peptide" evidence="1">
    <location>
        <begin position="1"/>
        <end position="26"/>
    </location>
</feature>
<keyword evidence="2" id="KW-1185">Reference proteome</keyword>
<proteinExistence type="predicted"/>
<evidence type="ECO:0000313" key="2">
    <source>
        <dbReference type="Proteomes" id="UP000504606"/>
    </source>
</evidence>
<gene>
    <name evidence="3" type="primary">LOC113205680</name>
</gene>
<keyword evidence="1" id="KW-0732">Signal</keyword>
<accession>A0A6J1SEX7</accession>
<organism evidence="2 3">
    <name type="scientific">Frankliniella occidentalis</name>
    <name type="common">Western flower thrips</name>
    <name type="synonym">Euthrips occidentalis</name>
    <dbReference type="NCBI Taxonomy" id="133901"/>
    <lineage>
        <taxon>Eukaryota</taxon>
        <taxon>Metazoa</taxon>
        <taxon>Ecdysozoa</taxon>
        <taxon>Arthropoda</taxon>
        <taxon>Hexapoda</taxon>
        <taxon>Insecta</taxon>
        <taxon>Pterygota</taxon>
        <taxon>Neoptera</taxon>
        <taxon>Paraneoptera</taxon>
        <taxon>Thysanoptera</taxon>
        <taxon>Terebrantia</taxon>
        <taxon>Thripoidea</taxon>
        <taxon>Thripidae</taxon>
        <taxon>Frankliniella</taxon>
    </lineage>
</organism>
<dbReference type="RefSeq" id="XP_026277176.1">
    <property type="nucleotide sequence ID" value="XM_026421391.2"/>
</dbReference>
<dbReference type="AlphaFoldDB" id="A0A6J1SEX7"/>
<sequence length="207" mass="23108">MNAPVLALLVAALVALGSVGVGVVEGRLSRGRAKKIKLIPKYYAIRHCDNRPCGMRVFNVTKHLDRDGVEYVDGELEMFKQLNVIKTLTLVVHRCTGGMAPNQCEYFNRWSWSAGICALISAKGMPWSPAFNSMTPAFKCPVTVGLRHVRNASLDLDALVQWDASMTLDKHIWPFELQLHNEADKLAFCVQGIVEYHRILIKRDSAS</sequence>
<dbReference type="KEGG" id="foc:113205680"/>
<evidence type="ECO:0000313" key="3">
    <source>
        <dbReference type="RefSeq" id="XP_026277176.1"/>
    </source>
</evidence>
<protein>
    <submittedName>
        <fullName evidence="3">Uncharacterized protein LOC113205680</fullName>
    </submittedName>
</protein>
<feature type="chain" id="PRO_5026864025" evidence="1">
    <location>
        <begin position="27"/>
        <end position="207"/>
    </location>
</feature>
<dbReference type="Proteomes" id="UP000504606">
    <property type="component" value="Unplaced"/>
</dbReference>
<name>A0A6J1SEX7_FRAOC</name>
<evidence type="ECO:0000256" key="1">
    <source>
        <dbReference type="SAM" id="SignalP"/>
    </source>
</evidence>